<dbReference type="EMBL" id="KN817532">
    <property type="protein sequence ID" value="KJA25275.1"/>
    <property type="molecule type" value="Genomic_DNA"/>
</dbReference>
<evidence type="ECO:0000256" key="1">
    <source>
        <dbReference type="SAM" id="MobiDB-lite"/>
    </source>
</evidence>
<feature type="region of interest" description="Disordered" evidence="1">
    <location>
        <begin position="1"/>
        <end position="79"/>
    </location>
</feature>
<keyword evidence="3" id="KW-1185">Reference proteome</keyword>
<protein>
    <submittedName>
        <fullName evidence="2">Uncharacterized protein</fullName>
    </submittedName>
</protein>
<organism evidence="2 3">
    <name type="scientific">Hypholoma sublateritium (strain FD-334 SS-4)</name>
    <dbReference type="NCBI Taxonomy" id="945553"/>
    <lineage>
        <taxon>Eukaryota</taxon>
        <taxon>Fungi</taxon>
        <taxon>Dikarya</taxon>
        <taxon>Basidiomycota</taxon>
        <taxon>Agaricomycotina</taxon>
        <taxon>Agaricomycetes</taxon>
        <taxon>Agaricomycetidae</taxon>
        <taxon>Agaricales</taxon>
        <taxon>Agaricineae</taxon>
        <taxon>Strophariaceae</taxon>
        <taxon>Hypholoma</taxon>
    </lineage>
</organism>
<reference evidence="3" key="1">
    <citation type="submission" date="2014-04" db="EMBL/GenBank/DDBJ databases">
        <title>Evolutionary Origins and Diversification of the Mycorrhizal Mutualists.</title>
        <authorList>
            <consortium name="DOE Joint Genome Institute"/>
            <consortium name="Mycorrhizal Genomics Consortium"/>
            <person name="Kohler A."/>
            <person name="Kuo A."/>
            <person name="Nagy L.G."/>
            <person name="Floudas D."/>
            <person name="Copeland A."/>
            <person name="Barry K.W."/>
            <person name="Cichocki N."/>
            <person name="Veneault-Fourrey C."/>
            <person name="LaButti K."/>
            <person name="Lindquist E.A."/>
            <person name="Lipzen A."/>
            <person name="Lundell T."/>
            <person name="Morin E."/>
            <person name="Murat C."/>
            <person name="Riley R."/>
            <person name="Ohm R."/>
            <person name="Sun H."/>
            <person name="Tunlid A."/>
            <person name="Henrissat B."/>
            <person name="Grigoriev I.V."/>
            <person name="Hibbett D.S."/>
            <person name="Martin F."/>
        </authorList>
    </citation>
    <scope>NUCLEOTIDE SEQUENCE [LARGE SCALE GENOMIC DNA]</scope>
    <source>
        <strain evidence="3">FD-334 SS-4</strain>
    </source>
</reference>
<dbReference type="AlphaFoldDB" id="A0A0D2Q170"/>
<name>A0A0D2Q170_HYPSF</name>
<evidence type="ECO:0000313" key="3">
    <source>
        <dbReference type="Proteomes" id="UP000054270"/>
    </source>
</evidence>
<gene>
    <name evidence="2" type="ORF">HYPSUDRAFT_199812</name>
</gene>
<proteinExistence type="predicted"/>
<dbReference type="Proteomes" id="UP000054270">
    <property type="component" value="Unassembled WGS sequence"/>
</dbReference>
<accession>A0A0D2Q170</accession>
<feature type="compositionally biased region" description="Polar residues" evidence="1">
    <location>
        <begin position="1"/>
        <end position="13"/>
    </location>
</feature>
<dbReference type="OMA" id="LVNGLWR"/>
<dbReference type="OrthoDB" id="2570975at2759"/>
<evidence type="ECO:0000313" key="2">
    <source>
        <dbReference type="EMBL" id="KJA25275.1"/>
    </source>
</evidence>
<feature type="compositionally biased region" description="Basic and acidic residues" evidence="1">
    <location>
        <begin position="61"/>
        <end position="72"/>
    </location>
</feature>
<sequence>MVLQNIRVSNGAQHANAENAPPQANSSSSRPKKGLISRVYQDAATRRRTRGMGSTTRTPKYRADQAKRRADSQPRASSVKFNVSPGITVSAIDEASVASSSTQLPKSIPISFPKELNRPMWKDIDRDVLYSIEPELTGMEMPFILDSVAGISDELYKALHTIQVQPARDVLPRTLAVRTTDAHGPLPTHMLAVFGRGTPPPLPDGSARARKIALYPVHSLVLMANCANLTAPPDTLSPPSPPAPGVKEADLTLPIWPVCLPSPMVYPQLASYLYHKNRDQLLKNFLPAPAPANLMRDPAVGRMYAVQLATTYTVQALIRNIITLHGLYQNSCALGIYDDVLWDTMDVMWRVLLTALAIATGDPGQMLTMRPSTQAS</sequence>